<sequence>MVKKLFAALTGIAAFVSTFAQTDTTKKAAPAPTTTFTYSVDAYYRADLNSAPAGTTNNLTSFTNSAGSFELGMASIRADHSFGKIAATADLGFGRRAAEFSYNDGTGIPVGSGNGFTSLAAVKQLYISYAASSAVKFTIGKWATHIGWELLDAYANRNYSMSYGFSYGPFSHTGLKADISLGGKSAFMVGIANPTDFVSNTSGNNMIIAQFSTGSKDDKFKAYLNYQGGTGVDFSKISQFDLVLNAVLSSKFNIDYDGTIKSVKMGSTTNSWSSNALYFNYDPTTKFGLTLRGEYFDDSKNVAGVNSKIFQTTLSGNIHLDNLTIIPEIRLDNASDEIFAKSAGAKTKGDASFVLAAVYKF</sequence>
<evidence type="ECO:0000313" key="1">
    <source>
        <dbReference type="EMBL" id="OIR03421.1"/>
    </source>
</evidence>
<dbReference type="Pfam" id="PF07642">
    <property type="entry name" value="BBP2"/>
    <property type="match status" value="1"/>
</dbReference>
<organism evidence="1">
    <name type="scientific">mine drainage metagenome</name>
    <dbReference type="NCBI Taxonomy" id="410659"/>
    <lineage>
        <taxon>unclassified sequences</taxon>
        <taxon>metagenomes</taxon>
        <taxon>ecological metagenomes</taxon>
    </lineage>
</organism>
<gene>
    <name evidence="1" type="ORF">GALL_144930</name>
</gene>
<accession>A0A1J5SGY3</accession>
<evidence type="ECO:0008006" key="2">
    <source>
        <dbReference type="Google" id="ProtNLM"/>
    </source>
</evidence>
<proteinExistence type="predicted"/>
<dbReference type="InterPro" id="IPR011486">
    <property type="entry name" value="BBP2"/>
</dbReference>
<dbReference type="EMBL" id="MLJW01000066">
    <property type="protein sequence ID" value="OIR03421.1"/>
    <property type="molecule type" value="Genomic_DNA"/>
</dbReference>
<name>A0A1J5SGY3_9ZZZZ</name>
<protein>
    <recommendedName>
        <fullName evidence="2">Porin</fullName>
    </recommendedName>
</protein>
<reference evidence="1" key="1">
    <citation type="submission" date="2016-10" db="EMBL/GenBank/DDBJ databases">
        <title>Sequence of Gallionella enrichment culture.</title>
        <authorList>
            <person name="Poehlein A."/>
            <person name="Muehling M."/>
            <person name="Daniel R."/>
        </authorList>
    </citation>
    <scope>NUCLEOTIDE SEQUENCE</scope>
</reference>
<dbReference type="AlphaFoldDB" id="A0A1J5SGY3"/>
<comment type="caution">
    <text evidence="1">The sequence shown here is derived from an EMBL/GenBank/DDBJ whole genome shotgun (WGS) entry which is preliminary data.</text>
</comment>